<keyword evidence="8 11" id="KW-1133">Transmembrane helix</keyword>
<keyword evidence="6 11" id="KW-0967">Endosome</keyword>
<evidence type="ECO:0000256" key="3">
    <source>
        <dbReference type="ARBA" id="ARBA00004155"/>
    </source>
</evidence>
<evidence type="ECO:0000256" key="11">
    <source>
        <dbReference type="RuleBase" id="RU365008"/>
    </source>
</evidence>
<dbReference type="GeneID" id="114480145"/>
<proteinExistence type="predicted"/>
<keyword evidence="9 11" id="KW-0472">Membrane</keyword>
<dbReference type="Proteomes" id="UP000694680">
    <property type="component" value="Chromosome 18"/>
</dbReference>
<reference evidence="13" key="3">
    <citation type="submission" date="2025-09" db="UniProtKB">
        <authorList>
            <consortium name="Ensembl"/>
        </authorList>
    </citation>
    <scope>IDENTIFICATION</scope>
</reference>
<comment type="catalytic activity">
    <reaction evidence="1 11">
        <text>a 1,2-diacyl-sn-glycero-3-phospho-(1D-myo-inositol-4,5-bisphosphate) + H2O = a 1,2-diacyl-sn-glycero-3-phospho-(1D-myo-inositol-5-phosphate) + phosphate</text>
        <dbReference type="Rhea" id="RHEA:25674"/>
        <dbReference type="ChEBI" id="CHEBI:15377"/>
        <dbReference type="ChEBI" id="CHEBI:43474"/>
        <dbReference type="ChEBI" id="CHEBI:57795"/>
        <dbReference type="ChEBI" id="CHEBI:58456"/>
        <dbReference type="EC" id="3.1.3.78"/>
    </reaction>
</comment>
<reference evidence="13" key="1">
    <citation type="submission" date="2020-06" db="EMBL/GenBank/DDBJ databases">
        <authorList>
            <consortium name="Wellcome Sanger Institute Data Sharing"/>
        </authorList>
    </citation>
    <scope>NUCLEOTIDE SEQUENCE [LARGE SCALE GENOMIC DNA]</scope>
</reference>
<dbReference type="GO" id="GO:0046856">
    <property type="term" value="P:phosphatidylinositol dephosphorylation"/>
    <property type="evidence" value="ECO:0007669"/>
    <property type="project" value="InterPro"/>
</dbReference>
<dbReference type="GO" id="GO:0005886">
    <property type="term" value="C:plasma membrane"/>
    <property type="evidence" value="ECO:0007669"/>
    <property type="project" value="TreeGrafter"/>
</dbReference>
<evidence type="ECO:0000256" key="10">
    <source>
        <dbReference type="ARBA" id="ARBA00023228"/>
    </source>
</evidence>
<dbReference type="EC" id="3.1.3.78" evidence="4 11"/>
<organism evidence="13 14">
    <name type="scientific">Gouania willdenowi</name>
    <name type="common">Blunt-snouted clingfish</name>
    <name type="synonym">Lepadogaster willdenowi</name>
    <dbReference type="NCBI Taxonomy" id="441366"/>
    <lineage>
        <taxon>Eukaryota</taxon>
        <taxon>Metazoa</taxon>
        <taxon>Chordata</taxon>
        <taxon>Craniata</taxon>
        <taxon>Vertebrata</taxon>
        <taxon>Euteleostomi</taxon>
        <taxon>Actinopterygii</taxon>
        <taxon>Neopterygii</taxon>
        <taxon>Teleostei</taxon>
        <taxon>Neoteleostei</taxon>
        <taxon>Acanthomorphata</taxon>
        <taxon>Ovalentaria</taxon>
        <taxon>Blenniimorphae</taxon>
        <taxon>Blenniiformes</taxon>
        <taxon>Gobiesocoidei</taxon>
        <taxon>Gobiesocidae</taxon>
        <taxon>Gobiesocinae</taxon>
        <taxon>Gouania</taxon>
    </lineage>
</organism>
<evidence type="ECO:0000313" key="13">
    <source>
        <dbReference type="Ensembl" id="ENSGWIP00000028376.1"/>
    </source>
</evidence>
<gene>
    <name evidence="13" type="primary">LOC114480145</name>
</gene>
<evidence type="ECO:0000256" key="6">
    <source>
        <dbReference type="ARBA" id="ARBA00022753"/>
    </source>
</evidence>
<evidence type="ECO:0000256" key="1">
    <source>
        <dbReference type="ARBA" id="ARBA00001261"/>
    </source>
</evidence>
<evidence type="ECO:0000256" key="5">
    <source>
        <dbReference type="ARBA" id="ARBA00022692"/>
    </source>
</evidence>
<evidence type="ECO:0000256" key="7">
    <source>
        <dbReference type="ARBA" id="ARBA00022801"/>
    </source>
</evidence>
<dbReference type="OrthoDB" id="9939933at2759"/>
<evidence type="ECO:0000313" key="14">
    <source>
        <dbReference type="Proteomes" id="UP000694680"/>
    </source>
</evidence>
<dbReference type="GO" id="GO:0030670">
    <property type="term" value="C:phagocytic vesicle membrane"/>
    <property type="evidence" value="ECO:0007669"/>
    <property type="project" value="TreeGrafter"/>
</dbReference>
<dbReference type="InterPro" id="IPR019178">
    <property type="entry name" value="PtdIns-P2-Ptase"/>
</dbReference>
<evidence type="ECO:0000256" key="4">
    <source>
        <dbReference type="ARBA" id="ARBA00012936"/>
    </source>
</evidence>
<keyword evidence="10 11" id="KW-0458">Lysosome</keyword>
<evidence type="ECO:0000256" key="8">
    <source>
        <dbReference type="ARBA" id="ARBA00022989"/>
    </source>
</evidence>
<dbReference type="Ensembl" id="ENSGWIT00000030947.1">
    <property type="protein sequence ID" value="ENSGWIP00000028376.1"/>
    <property type="gene ID" value="ENSGWIG00000014807.1"/>
</dbReference>
<comment type="subcellular location">
    <subcellularLocation>
        <location evidence="2 11">Late endosome membrane</location>
        <topology evidence="2 11">Multi-pass membrane protein</topology>
    </subcellularLocation>
    <subcellularLocation>
        <location evidence="3 11">Lysosome membrane</location>
        <topology evidence="3 11">Multi-pass membrane protein</topology>
    </subcellularLocation>
</comment>
<evidence type="ECO:0000256" key="9">
    <source>
        <dbReference type="ARBA" id="ARBA00023136"/>
    </source>
</evidence>
<keyword evidence="7 11" id="KW-0378">Hydrolase</keyword>
<evidence type="ECO:0000256" key="2">
    <source>
        <dbReference type="ARBA" id="ARBA00004107"/>
    </source>
</evidence>
<evidence type="ECO:0000256" key="12">
    <source>
        <dbReference type="SAM" id="MobiDB-lite"/>
    </source>
</evidence>
<dbReference type="Pfam" id="PF09788">
    <property type="entry name" value="Tmemb_55A"/>
    <property type="match status" value="1"/>
</dbReference>
<protein>
    <recommendedName>
        <fullName evidence="4 11">Phosphatidylinositol-4,5-bisphosphate 4-phosphatase</fullName>
        <ecNumber evidence="4 11">3.1.3.78</ecNumber>
    </recommendedName>
</protein>
<keyword evidence="5 11" id="KW-0812">Transmembrane</keyword>
<dbReference type="AlphaFoldDB" id="A0A8C5GCQ8"/>
<dbReference type="RefSeq" id="XP_028329809.1">
    <property type="nucleotide sequence ID" value="XM_028474008.1"/>
</dbReference>
<sequence length="254" mass="28587">MEDSERSPLLSEQRDGNNGVNPPNQQYGFVAYGEAPPPYAEAYSPDSHGALVITCRVCQSPVSVEGKLHQHVVKCNVCKEATPIQNPPQGKKYIRCSCNCLLICKDSSQRISCPRPLCKRVIDLRPLHCDRESPQQQQQHQYQPIGVHVVCGHCRQTFLWSEISDRTLARCPHCRKVSSTSRRYPRRRSLLCFLLFIVLVALTAGLLAGTWSPAQRLKGIYVVWLVAIVVTLVILARAVYWRCLKISPPVTSRV</sequence>
<reference evidence="13" key="2">
    <citation type="submission" date="2025-08" db="UniProtKB">
        <authorList>
            <consortium name="Ensembl"/>
        </authorList>
    </citation>
    <scope>IDENTIFICATION</scope>
</reference>
<accession>A0A8C5GCQ8</accession>
<name>A0A8C5GCQ8_GOUWI</name>
<dbReference type="GO" id="GO:0034597">
    <property type="term" value="F:phosphatidylinositol-4,5-bisphosphate 4-phosphatase activity"/>
    <property type="evidence" value="ECO:0007669"/>
    <property type="project" value="UniProtKB-EC"/>
</dbReference>
<feature type="transmembrane region" description="Helical" evidence="11">
    <location>
        <begin position="221"/>
        <end position="240"/>
    </location>
</feature>
<dbReference type="GO" id="GO:0005765">
    <property type="term" value="C:lysosomal membrane"/>
    <property type="evidence" value="ECO:0007669"/>
    <property type="project" value="UniProtKB-SubCell"/>
</dbReference>
<keyword evidence="14" id="KW-1185">Reference proteome</keyword>
<comment type="function">
    <text evidence="11">Catalyzes the hydrolysis of phosphatidylinositol-4,5-bisphosphate (PtdIns-4,5-P2) to phosphatidylinositol-4-phosphate (PtdIns-4-P).</text>
</comment>
<feature type="transmembrane region" description="Helical" evidence="11">
    <location>
        <begin position="190"/>
        <end position="209"/>
    </location>
</feature>
<dbReference type="PANTHER" id="PTHR21014:SF2">
    <property type="entry name" value="TYPE 1 PHOSPHATIDYLINOSITOL 4,5-BISPHOSPHATE 4-PHOSPHATASE"/>
    <property type="match status" value="1"/>
</dbReference>
<dbReference type="PANTHER" id="PTHR21014">
    <property type="entry name" value="PHOSPHATIDYLINOSITOL-4,5-BISPHOSPHATE 4-PHOSPHATASE"/>
    <property type="match status" value="1"/>
</dbReference>
<dbReference type="GO" id="GO:0031902">
    <property type="term" value="C:late endosome membrane"/>
    <property type="evidence" value="ECO:0007669"/>
    <property type="project" value="UniProtKB-SubCell"/>
</dbReference>
<feature type="region of interest" description="Disordered" evidence="12">
    <location>
        <begin position="1"/>
        <end position="23"/>
    </location>
</feature>